<dbReference type="Gene3D" id="3.30.950.10">
    <property type="entry name" value="Methyltransferase, Cobalt-precorrin-4 Transmethylase, Domain 2"/>
    <property type="match status" value="1"/>
</dbReference>
<dbReference type="AlphaFoldDB" id="M1LSY0"/>
<dbReference type="InterPro" id="IPR018063">
    <property type="entry name" value="SAM_MeTrfase_RsmI_CS"/>
</dbReference>
<dbReference type="InterPro" id="IPR014776">
    <property type="entry name" value="4pyrrole_Mease_sub2"/>
</dbReference>
<dbReference type="RefSeq" id="WP_015396617.1">
    <property type="nucleotide sequence ID" value="NC_020294.1"/>
</dbReference>
<dbReference type="GO" id="GO:0005737">
    <property type="term" value="C:cytoplasm"/>
    <property type="evidence" value="ECO:0007669"/>
    <property type="project" value="UniProtKB-SubCell"/>
</dbReference>
<dbReference type="InterPro" id="IPR014777">
    <property type="entry name" value="4pyrrole_Mease_sub1"/>
</dbReference>
<dbReference type="Pfam" id="PF00590">
    <property type="entry name" value="TP_methylase"/>
    <property type="match status" value="1"/>
</dbReference>
<reference evidence="9 10" key="1">
    <citation type="journal article" date="2013" name="Genome Biol. Evol.">
        <title>Genome evolution and phylogenomic analysis of candidatus kinetoplastibacterium, the betaproteobacterial endosymbionts of strigomonas and angomonas.</title>
        <authorList>
            <person name="Alves J.M."/>
            <person name="Serrano M.G."/>
            <person name="Maia da Silva F."/>
            <person name="Voegtly L.J."/>
            <person name="Matveyev A.V."/>
            <person name="Teixeira M.M."/>
            <person name="Camargo E.P."/>
            <person name="Buck G.A."/>
        </authorList>
    </citation>
    <scope>NUCLEOTIDE SEQUENCE [LARGE SCALE GENOMIC DNA]</scope>
    <source>
        <strain evidence="9 10">TCC079E</strain>
    </source>
</reference>
<dbReference type="EMBL" id="CP003803">
    <property type="protein sequence ID" value="AGF47206.1"/>
    <property type="molecule type" value="Genomic_DNA"/>
</dbReference>
<dbReference type="InterPro" id="IPR008189">
    <property type="entry name" value="rRNA_ssu_MeTfrase_I"/>
</dbReference>
<name>M1LSY0_9PROT</name>
<dbReference type="KEGG" id="kde:CDSE_0093"/>
<dbReference type="PATRIC" id="fig|1208919.3.peg.650"/>
<dbReference type="STRING" id="1208919.CDSE_0093"/>
<dbReference type="OrthoDB" id="9809084at2"/>
<evidence type="ECO:0000256" key="6">
    <source>
        <dbReference type="HAMAP-Rule" id="MF_01877"/>
    </source>
</evidence>
<comment type="catalytic activity">
    <reaction evidence="6">
        <text>cytidine(1402) in 16S rRNA + S-adenosyl-L-methionine = 2'-O-methylcytidine(1402) in 16S rRNA + S-adenosyl-L-homocysteine + H(+)</text>
        <dbReference type="Rhea" id="RHEA:42924"/>
        <dbReference type="Rhea" id="RHEA-COMP:10285"/>
        <dbReference type="Rhea" id="RHEA-COMP:10286"/>
        <dbReference type="ChEBI" id="CHEBI:15378"/>
        <dbReference type="ChEBI" id="CHEBI:57856"/>
        <dbReference type="ChEBI" id="CHEBI:59789"/>
        <dbReference type="ChEBI" id="CHEBI:74495"/>
        <dbReference type="ChEBI" id="CHEBI:82748"/>
        <dbReference type="EC" id="2.1.1.198"/>
    </reaction>
</comment>
<evidence type="ECO:0000256" key="3">
    <source>
        <dbReference type="ARBA" id="ARBA00022603"/>
    </source>
</evidence>
<feature type="domain" description="RsmI HTH" evidence="8">
    <location>
        <begin position="266"/>
        <end position="305"/>
    </location>
</feature>
<dbReference type="GO" id="GO:0070677">
    <property type="term" value="F:rRNA (cytosine-2'-O-)-methyltransferase activity"/>
    <property type="evidence" value="ECO:0007669"/>
    <property type="project" value="UniProtKB-UniRule"/>
</dbReference>
<feature type="domain" description="Tetrapyrrole methylase" evidence="7">
    <location>
        <begin position="32"/>
        <end position="231"/>
    </location>
</feature>
<sequence length="313" mass="34617">MVKDRQISGISVDNIFNSLKQIESQNWPESSLYVVSTPIGNLGDVSLRALYVLSMVDFIAVEDKRVSSILLNYYGIKKPFILAHKHTEKSAANKICEYLEMGNRVAIISDAGSPVISDPGVGVISEVKSCGYSVVPIPGPSAVIAALMGAGIVCSKDTGYSFVGFIPTKHLQRVHVFSSWISTKVPIIMFESPHRILNSLQDFLEVFGPLRFVTIARELTKKFEDIQTFQLKNYHQWISNSFYVKGEFVIILHPNNDDGDVDSDLEHGDELIKSLLSEGLSISQSVKIAAKITGVSRSKLYQRSLLFVSKVTT</sequence>
<evidence type="ECO:0000259" key="8">
    <source>
        <dbReference type="Pfam" id="PF23016"/>
    </source>
</evidence>
<proteinExistence type="inferred from homology"/>
<keyword evidence="2 6" id="KW-0698">rRNA processing</keyword>
<dbReference type="PANTHER" id="PTHR46111">
    <property type="entry name" value="RIBOSOMAL RNA SMALL SUBUNIT METHYLTRANSFERASE I"/>
    <property type="match status" value="1"/>
</dbReference>
<dbReference type="Proteomes" id="UP000011547">
    <property type="component" value="Chromosome"/>
</dbReference>
<dbReference type="EC" id="2.1.1.198" evidence="6"/>
<dbReference type="CDD" id="cd11648">
    <property type="entry name" value="RsmI"/>
    <property type="match status" value="1"/>
</dbReference>
<keyword evidence="5 6" id="KW-0949">S-adenosyl-L-methionine</keyword>
<organism evidence="9 10">
    <name type="scientific">Candidatus Kinetoplastidibacterium desouzai TCC079E</name>
    <dbReference type="NCBI Taxonomy" id="1208919"/>
    <lineage>
        <taxon>Bacteria</taxon>
        <taxon>Pseudomonadati</taxon>
        <taxon>Pseudomonadota</taxon>
        <taxon>Betaproteobacteria</taxon>
        <taxon>Candidatus Kinetoplastidibacterium</taxon>
    </lineage>
</organism>
<evidence type="ECO:0000256" key="1">
    <source>
        <dbReference type="ARBA" id="ARBA00022490"/>
    </source>
</evidence>
<dbReference type="Pfam" id="PF23016">
    <property type="entry name" value="RsmI_C"/>
    <property type="match status" value="1"/>
</dbReference>
<dbReference type="HAMAP" id="MF_01877">
    <property type="entry name" value="16SrRNA_methyltr_I"/>
    <property type="match status" value="1"/>
</dbReference>
<accession>M1LSY0</accession>
<keyword evidence="1 6" id="KW-0963">Cytoplasm</keyword>
<gene>
    <name evidence="6" type="primary">rsmI</name>
    <name evidence="9" type="ORF">CDSE_0093</name>
</gene>
<evidence type="ECO:0000313" key="9">
    <source>
        <dbReference type="EMBL" id="AGF47206.1"/>
    </source>
</evidence>
<dbReference type="SUPFAM" id="SSF53790">
    <property type="entry name" value="Tetrapyrrole methylase"/>
    <property type="match status" value="1"/>
</dbReference>
<dbReference type="PANTHER" id="PTHR46111:SF1">
    <property type="entry name" value="RIBOSOMAL RNA SMALL SUBUNIT METHYLTRANSFERASE I"/>
    <property type="match status" value="1"/>
</dbReference>
<dbReference type="NCBIfam" id="TIGR00096">
    <property type="entry name" value="16S rRNA (cytidine(1402)-2'-O)-methyltransferase"/>
    <property type="match status" value="1"/>
</dbReference>
<comment type="function">
    <text evidence="6">Catalyzes the 2'-O-methylation of the ribose of cytidine 1402 (C1402) in 16S rRNA.</text>
</comment>
<evidence type="ECO:0000256" key="2">
    <source>
        <dbReference type="ARBA" id="ARBA00022552"/>
    </source>
</evidence>
<keyword evidence="10" id="KW-1185">Reference proteome</keyword>
<comment type="similarity">
    <text evidence="6">Belongs to the methyltransferase superfamily. RsmI family.</text>
</comment>
<evidence type="ECO:0000313" key="10">
    <source>
        <dbReference type="Proteomes" id="UP000011547"/>
    </source>
</evidence>
<dbReference type="HOGENOM" id="CLU_044779_2_0_4"/>
<dbReference type="Gene3D" id="3.40.1010.10">
    <property type="entry name" value="Cobalt-precorrin-4 Transmethylase, Domain 1"/>
    <property type="match status" value="1"/>
</dbReference>
<dbReference type="InterPro" id="IPR000878">
    <property type="entry name" value="4pyrrol_Mease"/>
</dbReference>
<evidence type="ECO:0000256" key="4">
    <source>
        <dbReference type="ARBA" id="ARBA00022679"/>
    </source>
</evidence>
<protein>
    <recommendedName>
        <fullName evidence="6">Ribosomal RNA small subunit methyltransferase I</fullName>
        <ecNumber evidence="6">2.1.1.198</ecNumber>
    </recommendedName>
    <alternativeName>
        <fullName evidence="6">16S rRNA 2'-O-ribose C1402 methyltransferase</fullName>
    </alternativeName>
    <alternativeName>
        <fullName evidence="6">rRNA (cytidine-2'-O-)-methyltransferase RsmI</fullName>
    </alternativeName>
</protein>
<evidence type="ECO:0000259" key="7">
    <source>
        <dbReference type="Pfam" id="PF00590"/>
    </source>
</evidence>
<dbReference type="eggNOG" id="COG0313">
    <property type="taxonomic scope" value="Bacteria"/>
</dbReference>
<dbReference type="PIRSF" id="PIRSF005917">
    <property type="entry name" value="MTase_YraL"/>
    <property type="match status" value="1"/>
</dbReference>
<dbReference type="InterPro" id="IPR035996">
    <property type="entry name" value="4pyrrol_Methylase_sf"/>
</dbReference>
<evidence type="ECO:0000256" key="5">
    <source>
        <dbReference type="ARBA" id="ARBA00022691"/>
    </source>
</evidence>
<dbReference type="PROSITE" id="PS01296">
    <property type="entry name" value="RSMI"/>
    <property type="match status" value="1"/>
</dbReference>
<keyword evidence="4 6" id="KW-0808">Transferase</keyword>
<keyword evidence="3 6" id="KW-0489">Methyltransferase</keyword>
<dbReference type="InterPro" id="IPR053910">
    <property type="entry name" value="RsmI_HTH"/>
</dbReference>
<comment type="subcellular location">
    <subcellularLocation>
        <location evidence="6">Cytoplasm</location>
    </subcellularLocation>
</comment>